<dbReference type="InterPro" id="IPR003758">
    <property type="entry name" value="LpxK"/>
</dbReference>
<comment type="function">
    <text evidence="1 13">Transfers the gamma-phosphate of ATP to the 4'-position of a tetraacyldisaccharide 1-phosphate intermediate (termed DS-1-P) to form tetraacyldisaccharide 1,4'-bis-phosphate (lipid IVA).</text>
</comment>
<dbReference type="GO" id="GO:0009029">
    <property type="term" value="F:lipid-A 4'-kinase activity"/>
    <property type="evidence" value="ECO:0007669"/>
    <property type="project" value="UniProtKB-EC"/>
</dbReference>
<dbReference type="RefSeq" id="WP_269121948.1">
    <property type="nucleotide sequence ID" value="NZ_JAPUBN010000006.1"/>
</dbReference>
<evidence type="ECO:0000256" key="8">
    <source>
        <dbReference type="ARBA" id="ARBA00022741"/>
    </source>
</evidence>
<evidence type="ECO:0000256" key="3">
    <source>
        <dbReference type="ARBA" id="ARBA00012071"/>
    </source>
</evidence>
<keyword evidence="6 13" id="KW-0441">Lipid A biosynthesis</keyword>
<dbReference type="Proteomes" id="UP001149719">
    <property type="component" value="Unassembled WGS sequence"/>
</dbReference>
<keyword evidence="8 13" id="KW-0547">Nucleotide-binding</keyword>
<dbReference type="PANTHER" id="PTHR42724:SF1">
    <property type="entry name" value="TETRAACYLDISACCHARIDE 4'-KINASE, MITOCHONDRIAL-RELATED"/>
    <property type="match status" value="1"/>
</dbReference>
<evidence type="ECO:0000256" key="11">
    <source>
        <dbReference type="ARBA" id="ARBA00023098"/>
    </source>
</evidence>
<evidence type="ECO:0000256" key="4">
    <source>
        <dbReference type="ARBA" id="ARBA00016436"/>
    </source>
</evidence>
<evidence type="ECO:0000256" key="7">
    <source>
        <dbReference type="ARBA" id="ARBA00022679"/>
    </source>
</evidence>
<evidence type="ECO:0000256" key="5">
    <source>
        <dbReference type="ARBA" id="ARBA00022516"/>
    </source>
</evidence>
<keyword evidence="10 13" id="KW-0067">ATP-binding</keyword>
<evidence type="ECO:0000256" key="6">
    <source>
        <dbReference type="ARBA" id="ARBA00022556"/>
    </source>
</evidence>
<dbReference type="PANTHER" id="PTHR42724">
    <property type="entry name" value="TETRAACYLDISACCHARIDE 4'-KINASE"/>
    <property type="match status" value="1"/>
</dbReference>
<keyword evidence="15" id="KW-1185">Reference proteome</keyword>
<dbReference type="SUPFAM" id="SSF52540">
    <property type="entry name" value="P-loop containing nucleoside triphosphate hydrolases"/>
    <property type="match status" value="1"/>
</dbReference>
<evidence type="ECO:0000313" key="15">
    <source>
        <dbReference type="Proteomes" id="UP001149719"/>
    </source>
</evidence>
<accession>A0ABT4JPC5</accession>
<dbReference type="InterPro" id="IPR027417">
    <property type="entry name" value="P-loop_NTPase"/>
</dbReference>
<organism evidence="14 15">
    <name type="scientific">Marinomonas phaeophyticola</name>
    <dbReference type="NCBI Taxonomy" id="3004091"/>
    <lineage>
        <taxon>Bacteria</taxon>
        <taxon>Pseudomonadati</taxon>
        <taxon>Pseudomonadota</taxon>
        <taxon>Gammaproteobacteria</taxon>
        <taxon>Oceanospirillales</taxon>
        <taxon>Oceanospirillaceae</taxon>
        <taxon>Marinomonas</taxon>
    </lineage>
</organism>
<dbReference type="EC" id="2.7.1.130" evidence="3 13"/>
<name>A0ABT4JPC5_9GAMM</name>
<evidence type="ECO:0000313" key="14">
    <source>
        <dbReference type="EMBL" id="MCZ2720223.1"/>
    </source>
</evidence>
<comment type="pathway">
    <text evidence="2 13">Glycolipid biosynthesis; lipid IV(A) biosynthesis; lipid IV(A) from (3R)-3-hydroxytetradecanoyl-[acyl-carrier-protein] and UDP-N-acetyl-alpha-D-glucosamine: step 6/6.</text>
</comment>
<keyword evidence="11 13" id="KW-0443">Lipid metabolism</keyword>
<comment type="catalytic activity">
    <reaction evidence="13">
        <text>a lipid A disaccharide + ATP = a lipid IVA + ADP + H(+)</text>
        <dbReference type="Rhea" id="RHEA:67840"/>
        <dbReference type="ChEBI" id="CHEBI:15378"/>
        <dbReference type="ChEBI" id="CHEBI:30616"/>
        <dbReference type="ChEBI" id="CHEBI:176343"/>
        <dbReference type="ChEBI" id="CHEBI:176425"/>
        <dbReference type="ChEBI" id="CHEBI:456216"/>
        <dbReference type="EC" id="2.7.1.130"/>
    </reaction>
</comment>
<gene>
    <name evidence="13 14" type="primary">lpxK</name>
    <name evidence="14" type="ORF">O1D97_00840</name>
</gene>
<evidence type="ECO:0000256" key="9">
    <source>
        <dbReference type="ARBA" id="ARBA00022777"/>
    </source>
</evidence>
<comment type="similarity">
    <text evidence="13">Belongs to the LpxK family.</text>
</comment>
<protein>
    <recommendedName>
        <fullName evidence="4 13">Tetraacyldisaccharide 4'-kinase</fullName>
        <ecNumber evidence="3 13">2.7.1.130</ecNumber>
    </recommendedName>
    <alternativeName>
        <fullName evidence="12 13">Lipid A 4'-kinase</fullName>
    </alternativeName>
</protein>
<evidence type="ECO:0000256" key="12">
    <source>
        <dbReference type="ARBA" id="ARBA00029757"/>
    </source>
</evidence>
<sequence>MNLDELFNKGWYEGGSWTKCFSPLIPFVRAFVQKKRQSFLENKDTLYQPSVPVIVVGNLTVGGTGKSPMVIALCDLLQSKGYSPGIVSRGYGSNNNSIMTVETTSTPEEVGDEPWMLAQRTSCPVVVGRDRVSAVKKLISEHSVDVIISDDGLQHYALNRHIEIVMVDHERGFGNGYLLPVGPLREPIERLEDVHFIASVIQEGQELSVPHFISRDVIQKFSQFPLKVVDLVNVKTKLTADLSILQTAEKCSVMAAIGNPMRFLRTLLSLGLKEDYSTRWLPDHHPILASDIPERGLVVMTEKDATKCFALDTLNDDVWYLRVKLQLTDDFKFNLINSLSNFAKVDLK</sequence>
<dbReference type="EMBL" id="JAPUBN010000006">
    <property type="protein sequence ID" value="MCZ2720223.1"/>
    <property type="molecule type" value="Genomic_DNA"/>
</dbReference>
<comment type="caution">
    <text evidence="14">The sequence shown here is derived from an EMBL/GenBank/DDBJ whole genome shotgun (WGS) entry which is preliminary data.</text>
</comment>
<dbReference type="HAMAP" id="MF_00409">
    <property type="entry name" value="LpxK"/>
    <property type="match status" value="1"/>
</dbReference>
<evidence type="ECO:0000256" key="1">
    <source>
        <dbReference type="ARBA" id="ARBA00002274"/>
    </source>
</evidence>
<evidence type="ECO:0000256" key="13">
    <source>
        <dbReference type="HAMAP-Rule" id="MF_00409"/>
    </source>
</evidence>
<reference evidence="14" key="1">
    <citation type="submission" date="2022-12" db="EMBL/GenBank/DDBJ databases">
        <title>Marinomonas 15G1-11 sp. nov, isolated from marine algae.</title>
        <authorList>
            <person name="Butt M."/>
            <person name="Choi D.G."/>
            <person name="Kim J.M."/>
            <person name="Lee J.K."/>
            <person name="Baek J.H."/>
            <person name="Jeon C.O."/>
        </authorList>
    </citation>
    <scope>NUCLEOTIDE SEQUENCE</scope>
    <source>
        <strain evidence="14">15G1-11</strain>
    </source>
</reference>
<keyword evidence="7 13" id="KW-0808">Transferase</keyword>
<keyword evidence="5 13" id="KW-0444">Lipid biosynthesis</keyword>
<evidence type="ECO:0000256" key="10">
    <source>
        <dbReference type="ARBA" id="ARBA00022840"/>
    </source>
</evidence>
<proteinExistence type="inferred from homology"/>
<evidence type="ECO:0000256" key="2">
    <source>
        <dbReference type="ARBA" id="ARBA00004870"/>
    </source>
</evidence>
<dbReference type="Pfam" id="PF02606">
    <property type="entry name" value="LpxK"/>
    <property type="match status" value="1"/>
</dbReference>
<dbReference type="NCBIfam" id="TIGR00682">
    <property type="entry name" value="lpxK"/>
    <property type="match status" value="1"/>
</dbReference>
<keyword evidence="9 13" id="KW-0418">Kinase</keyword>
<comment type="caution">
    <text evidence="13">Lacks conserved residue(s) required for the propagation of feature annotation.</text>
</comment>